<name>A0ABD3RYD2_9STRA</name>
<evidence type="ECO:0000313" key="2">
    <source>
        <dbReference type="EMBL" id="KAL3817207.1"/>
    </source>
</evidence>
<evidence type="ECO:0000256" key="1">
    <source>
        <dbReference type="SAM" id="MobiDB-lite"/>
    </source>
</evidence>
<protein>
    <submittedName>
        <fullName evidence="2">Uncharacterized protein</fullName>
    </submittedName>
</protein>
<sequence length="670" mass="73156">MRMNDSRDSLLDNPRQQDCSDGSKAADLSMLSQQSSASLKRSYISQNSSVGQRSLNDRRVNLSIGTQQQGGGRNVNQRVNEMKEDSYQLVLKIIEEAQGKKFSKVNSTRDKDAPIKSESRDSSMVMHSAPEKPEKNILPLTSGATPRLGKMALSGPAVRDIHFNERRFRAFAALDGHDASFNDARVPSSFNDISPSPNGLSDRMKKVSLARGELLGPNETQRSVVPPRALRLKIPHPTPSPAISSLDELPMTNGLGSGSEDWRKFLVNGDDQRNYNRQNNQKQPQPQSVSASQQCGDKNQDWISDNVTYRKLGEQRRASSERSIGSSDRRGGGQRKSKMSGKGRSIISGLSVSSSNLRGGVQRKSEMFGIDPKTKSINQRIKSRFVRKMAFTDHFGDSGFYSGCVNDKGRPDGKGSMKYDNGVFYEGTWMDGCQDKDAASQYERIRSGFTSWGGKGQGSSKSGSTLPWNFRKNDTHDDRAKTFVRGMEWIDFNGLSGRYTGAVNNDQIPHGTGIMKYDYGLIAQGHWINGVLKEGPLDRMISAAASMGPEISVGPGVGPGMSIGRAIGQMSSIGPGMSVGPGLGGSGFPMVPIIQPPPMNYGGMNPMVAAHNYYAAVAQRNNTLQHMNNNMYRGGGGQMPPLQMHNTIQPMSEMSQKSDKPPISEINIGK</sequence>
<comment type="caution">
    <text evidence="2">The sequence shown here is derived from an EMBL/GenBank/DDBJ whole genome shotgun (WGS) entry which is preliminary data.</text>
</comment>
<reference evidence="2 3" key="1">
    <citation type="submission" date="2024-10" db="EMBL/GenBank/DDBJ databases">
        <title>Updated reference genomes for cyclostephanoid diatoms.</title>
        <authorList>
            <person name="Roberts W.R."/>
            <person name="Alverson A.J."/>
        </authorList>
    </citation>
    <scope>NUCLEOTIDE SEQUENCE [LARGE SCALE GENOMIC DNA]</scope>
    <source>
        <strain evidence="2 3">AJA228-03</strain>
    </source>
</reference>
<accession>A0ABD3RYD2</accession>
<feature type="compositionally biased region" description="Basic residues" evidence="1">
    <location>
        <begin position="332"/>
        <end position="341"/>
    </location>
</feature>
<dbReference type="AlphaFoldDB" id="A0ABD3RYD2"/>
<organism evidence="2 3">
    <name type="scientific">Cyclostephanos tholiformis</name>
    <dbReference type="NCBI Taxonomy" id="382380"/>
    <lineage>
        <taxon>Eukaryota</taxon>
        <taxon>Sar</taxon>
        <taxon>Stramenopiles</taxon>
        <taxon>Ochrophyta</taxon>
        <taxon>Bacillariophyta</taxon>
        <taxon>Coscinodiscophyceae</taxon>
        <taxon>Thalassiosirophycidae</taxon>
        <taxon>Stephanodiscales</taxon>
        <taxon>Stephanodiscaceae</taxon>
        <taxon>Cyclostephanos</taxon>
    </lineage>
</organism>
<proteinExistence type="predicted"/>
<feature type="region of interest" description="Disordered" evidence="1">
    <location>
        <begin position="651"/>
        <end position="670"/>
    </location>
</feature>
<keyword evidence="3" id="KW-1185">Reference proteome</keyword>
<feature type="compositionally biased region" description="Low complexity" evidence="1">
    <location>
        <begin position="343"/>
        <end position="358"/>
    </location>
</feature>
<gene>
    <name evidence="2" type="ORF">ACHAXA_001762</name>
</gene>
<feature type="compositionally biased region" description="Basic and acidic residues" evidence="1">
    <location>
        <begin position="107"/>
        <end position="121"/>
    </location>
</feature>
<feature type="region of interest" description="Disordered" evidence="1">
    <location>
        <begin position="313"/>
        <end position="358"/>
    </location>
</feature>
<feature type="region of interest" description="Disordered" evidence="1">
    <location>
        <begin position="104"/>
        <end position="142"/>
    </location>
</feature>
<feature type="compositionally biased region" description="Polar residues" evidence="1">
    <location>
        <begin position="43"/>
        <end position="54"/>
    </location>
</feature>
<feature type="compositionally biased region" description="Low complexity" evidence="1">
    <location>
        <begin position="25"/>
        <end position="39"/>
    </location>
</feature>
<dbReference type="EMBL" id="JALLPB020000115">
    <property type="protein sequence ID" value="KAL3817207.1"/>
    <property type="molecule type" value="Genomic_DNA"/>
</dbReference>
<feature type="compositionally biased region" description="Basic and acidic residues" evidence="1">
    <location>
        <begin position="1"/>
        <end position="10"/>
    </location>
</feature>
<feature type="compositionally biased region" description="Low complexity" evidence="1">
    <location>
        <begin position="275"/>
        <end position="294"/>
    </location>
</feature>
<dbReference type="Proteomes" id="UP001530377">
    <property type="component" value="Unassembled WGS sequence"/>
</dbReference>
<feature type="compositionally biased region" description="Basic and acidic residues" evidence="1">
    <location>
        <begin position="260"/>
        <end position="274"/>
    </location>
</feature>
<feature type="region of interest" description="Disordered" evidence="1">
    <location>
        <begin position="231"/>
        <end position="301"/>
    </location>
</feature>
<feature type="region of interest" description="Disordered" evidence="1">
    <location>
        <begin position="1"/>
        <end position="74"/>
    </location>
</feature>
<evidence type="ECO:0000313" key="3">
    <source>
        <dbReference type="Proteomes" id="UP001530377"/>
    </source>
</evidence>